<keyword evidence="2" id="KW-1185">Reference proteome</keyword>
<sequence length="488" mass="54316">MLGLESLTLFIGFTSVTVAPHSVTSCLSVGAFGDGGGGGDGEGYDRTTTTRAPAVTFGESDCGSLPGRQRRLRRCVSALTTKGGLSALALHPLCTLVYVLPPNWPNCEGSVLGNARVSQTRQRVREKFISPEVLTARFEGVRGATREKWMRPTLFGEVRRCDYWSEHESVHRDNWASSEYSWLVCKQTIAIRREDASLWERRAPLAPHHVRALAKNGVKVYVQPSNRRAYPIQASPAYVNAGAEVREDISDVPVIIGVKQVPIDQLHPNKTYVFFSHTIKAQEANMPMLDVILERNIRLIDYERMCDENGSRVVAFGKYAGKAGMINILHGLGLRLLALGHHTPFMHIGPAHNYRNSGMAKQAVRDAGYEIALAMMPRSIGPLTFVFTGSGNVSQGAQDIFESLPCEWVDPKDLREVCEQGAITKVYGAVVSRDDHYRRIEDDHYDPEECDQFPERYYSTFSKDVSDYHYSLLSAFSMQSPIQFLGVP</sequence>
<comment type="caution">
    <text evidence="1">The sequence shown here is derived from an EMBL/GenBank/DDBJ whole genome shotgun (WGS) entry which is preliminary data.</text>
</comment>
<name>A0ACB7RL50_HYAAI</name>
<gene>
    <name evidence="1" type="ORF">HPB50_013514</name>
</gene>
<organism evidence="1 2">
    <name type="scientific">Hyalomma asiaticum</name>
    <name type="common">Tick</name>
    <dbReference type="NCBI Taxonomy" id="266040"/>
    <lineage>
        <taxon>Eukaryota</taxon>
        <taxon>Metazoa</taxon>
        <taxon>Ecdysozoa</taxon>
        <taxon>Arthropoda</taxon>
        <taxon>Chelicerata</taxon>
        <taxon>Arachnida</taxon>
        <taxon>Acari</taxon>
        <taxon>Parasitiformes</taxon>
        <taxon>Ixodida</taxon>
        <taxon>Ixodoidea</taxon>
        <taxon>Ixodidae</taxon>
        <taxon>Hyalomminae</taxon>
        <taxon>Hyalomma</taxon>
    </lineage>
</organism>
<dbReference type="EMBL" id="CM023489">
    <property type="protein sequence ID" value="KAH6922401.1"/>
    <property type="molecule type" value="Genomic_DNA"/>
</dbReference>
<reference evidence="1" key="1">
    <citation type="submission" date="2020-05" db="EMBL/GenBank/DDBJ databases">
        <title>Large-scale comparative analyses of tick genomes elucidate their genetic diversity and vector capacities.</title>
        <authorList>
            <person name="Jia N."/>
            <person name="Wang J."/>
            <person name="Shi W."/>
            <person name="Du L."/>
            <person name="Sun Y."/>
            <person name="Zhan W."/>
            <person name="Jiang J."/>
            <person name="Wang Q."/>
            <person name="Zhang B."/>
            <person name="Ji P."/>
            <person name="Sakyi L.B."/>
            <person name="Cui X."/>
            <person name="Yuan T."/>
            <person name="Jiang B."/>
            <person name="Yang W."/>
            <person name="Lam T.T.-Y."/>
            <person name="Chang Q."/>
            <person name="Ding S."/>
            <person name="Wang X."/>
            <person name="Zhu J."/>
            <person name="Ruan X."/>
            <person name="Zhao L."/>
            <person name="Wei J."/>
            <person name="Que T."/>
            <person name="Du C."/>
            <person name="Cheng J."/>
            <person name="Dai P."/>
            <person name="Han X."/>
            <person name="Huang E."/>
            <person name="Gao Y."/>
            <person name="Liu J."/>
            <person name="Shao H."/>
            <person name="Ye R."/>
            <person name="Li L."/>
            <person name="Wei W."/>
            <person name="Wang X."/>
            <person name="Wang C."/>
            <person name="Yang T."/>
            <person name="Huo Q."/>
            <person name="Li W."/>
            <person name="Guo W."/>
            <person name="Chen H."/>
            <person name="Zhou L."/>
            <person name="Ni X."/>
            <person name="Tian J."/>
            <person name="Zhou Y."/>
            <person name="Sheng Y."/>
            <person name="Liu T."/>
            <person name="Pan Y."/>
            <person name="Xia L."/>
            <person name="Li J."/>
            <person name="Zhao F."/>
            <person name="Cao W."/>
        </authorList>
    </citation>
    <scope>NUCLEOTIDE SEQUENCE</scope>
    <source>
        <strain evidence="1">Hyas-2018</strain>
    </source>
</reference>
<protein>
    <submittedName>
        <fullName evidence="1">Uncharacterized protein</fullName>
    </submittedName>
</protein>
<evidence type="ECO:0000313" key="2">
    <source>
        <dbReference type="Proteomes" id="UP000821845"/>
    </source>
</evidence>
<evidence type="ECO:0000313" key="1">
    <source>
        <dbReference type="EMBL" id="KAH6922401.1"/>
    </source>
</evidence>
<accession>A0ACB7RL50</accession>
<dbReference type="Proteomes" id="UP000821845">
    <property type="component" value="Chromosome 9"/>
</dbReference>
<proteinExistence type="predicted"/>